<evidence type="ECO:0000313" key="1">
    <source>
        <dbReference type="EMBL" id="KDR68519.1"/>
    </source>
</evidence>
<protein>
    <submittedName>
        <fullName evidence="1">Uncharacterized protein</fullName>
    </submittedName>
</protein>
<dbReference type="Proteomes" id="UP000027222">
    <property type="component" value="Unassembled WGS sequence"/>
</dbReference>
<sequence length="63" mass="7290">MLYLLNIGQLAIQWQLLQSSFVDNGETRKTIYLTTFLNPAWATTRIANLYSRDKHSCRRTAGE</sequence>
<evidence type="ECO:0000313" key="2">
    <source>
        <dbReference type="Proteomes" id="UP000027222"/>
    </source>
</evidence>
<dbReference type="EMBL" id="KL142407">
    <property type="protein sequence ID" value="KDR68519.1"/>
    <property type="molecule type" value="Genomic_DNA"/>
</dbReference>
<dbReference type="HOGENOM" id="CLU_2885945_0_0_1"/>
<dbReference type="AlphaFoldDB" id="A0A067SLF6"/>
<proteinExistence type="predicted"/>
<accession>A0A067SLF6</accession>
<organism evidence="1 2">
    <name type="scientific">Galerina marginata (strain CBS 339.88)</name>
    <dbReference type="NCBI Taxonomy" id="685588"/>
    <lineage>
        <taxon>Eukaryota</taxon>
        <taxon>Fungi</taxon>
        <taxon>Dikarya</taxon>
        <taxon>Basidiomycota</taxon>
        <taxon>Agaricomycotina</taxon>
        <taxon>Agaricomycetes</taxon>
        <taxon>Agaricomycetidae</taxon>
        <taxon>Agaricales</taxon>
        <taxon>Agaricineae</taxon>
        <taxon>Strophariaceae</taxon>
        <taxon>Galerina</taxon>
    </lineage>
</organism>
<keyword evidence="2" id="KW-1185">Reference proteome</keyword>
<reference evidence="2" key="1">
    <citation type="journal article" date="2014" name="Proc. Natl. Acad. Sci. U.S.A.">
        <title>Extensive sampling of basidiomycete genomes demonstrates inadequacy of the white-rot/brown-rot paradigm for wood decay fungi.</title>
        <authorList>
            <person name="Riley R."/>
            <person name="Salamov A.A."/>
            <person name="Brown D.W."/>
            <person name="Nagy L.G."/>
            <person name="Floudas D."/>
            <person name="Held B.W."/>
            <person name="Levasseur A."/>
            <person name="Lombard V."/>
            <person name="Morin E."/>
            <person name="Otillar R."/>
            <person name="Lindquist E.A."/>
            <person name="Sun H."/>
            <person name="LaButti K.M."/>
            <person name="Schmutz J."/>
            <person name="Jabbour D."/>
            <person name="Luo H."/>
            <person name="Baker S.E."/>
            <person name="Pisabarro A.G."/>
            <person name="Walton J.D."/>
            <person name="Blanchette R.A."/>
            <person name="Henrissat B."/>
            <person name="Martin F."/>
            <person name="Cullen D."/>
            <person name="Hibbett D.S."/>
            <person name="Grigoriev I.V."/>
        </authorList>
    </citation>
    <scope>NUCLEOTIDE SEQUENCE [LARGE SCALE GENOMIC DNA]</scope>
    <source>
        <strain evidence="2">CBS 339.88</strain>
    </source>
</reference>
<gene>
    <name evidence="1" type="ORF">GALMADRAFT_1033726</name>
</gene>
<name>A0A067SLF6_GALM3</name>